<keyword evidence="10 13" id="KW-0456">Lyase</keyword>
<evidence type="ECO:0000256" key="9">
    <source>
        <dbReference type="ARBA" id="ARBA00022898"/>
    </source>
</evidence>
<dbReference type="InterPro" id="IPR050147">
    <property type="entry name" value="Ser/Thr_Dehydratase"/>
</dbReference>
<dbReference type="GO" id="GO:0004795">
    <property type="term" value="F:threonine synthase activity"/>
    <property type="evidence" value="ECO:0007669"/>
    <property type="project" value="UniProtKB-EC"/>
</dbReference>
<evidence type="ECO:0000256" key="2">
    <source>
        <dbReference type="ARBA" id="ARBA00003648"/>
    </source>
</evidence>
<evidence type="ECO:0000256" key="14">
    <source>
        <dbReference type="SAM" id="MobiDB-lite"/>
    </source>
</evidence>
<dbReference type="Pfam" id="PF00291">
    <property type="entry name" value="PALP"/>
    <property type="match status" value="1"/>
</dbReference>
<evidence type="ECO:0000256" key="11">
    <source>
        <dbReference type="ARBA" id="ARBA00049144"/>
    </source>
</evidence>
<dbReference type="PIRSF" id="PIRSF038945">
    <property type="entry name" value="Thr_synthase"/>
    <property type="match status" value="1"/>
</dbReference>
<dbReference type="Proteomes" id="UP001344251">
    <property type="component" value="Chromosome"/>
</dbReference>
<dbReference type="EMBL" id="CP109106">
    <property type="protein sequence ID" value="WSB73846.1"/>
    <property type="molecule type" value="Genomic_DNA"/>
</dbReference>
<dbReference type="PANTHER" id="PTHR48078:SF6">
    <property type="entry name" value="L-THREONINE DEHYDRATASE CATABOLIC TDCB"/>
    <property type="match status" value="1"/>
</dbReference>
<evidence type="ECO:0000313" key="17">
    <source>
        <dbReference type="Proteomes" id="UP001344251"/>
    </source>
</evidence>
<accession>A0ABZ1FTM1</accession>
<sequence>MASTTAGSRHWQGLISAYRPWLPVSDSTPVVSLHEGNTPLLRAEHLSALTDCEVWLKVEGANPTGSFKDRGITVAVSKALETSPDNTIVCASTGNTSASAAAYAARAGLPAAVLVPRKNVALGKLAQAVRYGAKIIKVDGSFDDCLRIARELSAHHPVTLVNSVNDHRLAGQQTVAFEIIDALGDAPDIHCLPVGNAGNITAIWRGYTAYAAAHLSTGRPRMWGFQAAGAAPLVNGAVVARPQTVANAIQIGNPASWDGAVSAREESGGLISAVTDEQILSAYRLLARREGVFAEPASAAAIAGLLAEHGRGRLDAGQRIVITVSGNGLKDPETSMLGGDESVETSPRTADVAQAMNLTSS</sequence>
<protein>
    <recommendedName>
        <fullName evidence="6 12">Threonine synthase</fullName>
        <ecNumber evidence="5 12">4.2.3.1</ecNumber>
    </recommendedName>
</protein>
<dbReference type="NCBIfam" id="TIGR00260">
    <property type="entry name" value="thrC"/>
    <property type="match status" value="1"/>
</dbReference>
<evidence type="ECO:0000259" key="15">
    <source>
        <dbReference type="Pfam" id="PF00291"/>
    </source>
</evidence>
<evidence type="ECO:0000256" key="12">
    <source>
        <dbReference type="NCBIfam" id="TIGR00260"/>
    </source>
</evidence>
<comment type="pathway">
    <text evidence="3 13">Amino-acid biosynthesis; L-threonine biosynthesis; L-threonine from L-aspartate: step 5/5.</text>
</comment>
<organism evidence="16 17">
    <name type="scientific">Streptomyces decoyicus</name>
    <dbReference type="NCBI Taxonomy" id="249567"/>
    <lineage>
        <taxon>Bacteria</taxon>
        <taxon>Bacillati</taxon>
        <taxon>Actinomycetota</taxon>
        <taxon>Actinomycetes</taxon>
        <taxon>Kitasatosporales</taxon>
        <taxon>Streptomycetaceae</taxon>
        <taxon>Streptomyces</taxon>
    </lineage>
</organism>
<evidence type="ECO:0000256" key="8">
    <source>
        <dbReference type="ARBA" id="ARBA00022697"/>
    </source>
</evidence>
<evidence type="ECO:0000256" key="5">
    <source>
        <dbReference type="ARBA" id="ARBA00013028"/>
    </source>
</evidence>
<keyword evidence="7 13" id="KW-0028">Amino-acid biosynthesis</keyword>
<keyword evidence="8 13" id="KW-0791">Threonine biosynthesis</keyword>
<dbReference type="InterPro" id="IPR004450">
    <property type="entry name" value="Thr_synthase-like"/>
</dbReference>
<evidence type="ECO:0000256" key="10">
    <source>
        <dbReference type="ARBA" id="ARBA00023239"/>
    </source>
</evidence>
<dbReference type="EC" id="4.2.3.1" evidence="5 12"/>
<dbReference type="InterPro" id="IPR000634">
    <property type="entry name" value="Ser/Thr_deHydtase_PyrdxlP-BS"/>
</dbReference>
<dbReference type="InterPro" id="IPR026260">
    <property type="entry name" value="Thr_Synthase_bac/arc"/>
</dbReference>
<dbReference type="PANTHER" id="PTHR48078">
    <property type="entry name" value="THREONINE DEHYDRATASE, MITOCHONDRIAL-RELATED"/>
    <property type="match status" value="1"/>
</dbReference>
<comment type="catalytic activity">
    <reaction evidence="11 13">
        <text>O-phospho-L-homoserine + H2O = L-threonine + phosphate</text>
        <dbReference type="Rhea" id="RHEA:10840"/>
        <dbReference type="ChEBI" id="CHEBI:15377"/>
        <dbReference type="ChEBI" id="CHEBI:43474"/>
        <dbReference type="ChEBI" id="CHEBI:57590"/>
        <dbReference type="ChEBI" id="CHEBI:57926"/>
        <dbReference type="EC" id="4.2.3.1"/>
    </reaction>
</comment>
<dbReference type="InterPro" id="IPR001926">
    <property type="entry name" value="TrpB-like_PALP"/>
</dbReference>
<comment type="cofactor">
    <cofactor evidence="1 13">
        <name>pyridoxal 5'-phosphate</name>
        <dbReference type="ChEBI" id="CHEBI:597326"/>
    </cofactor>
</comment>
<gene>
    <name evidence="16" type="primary">thrC</name>
    <name evidence="16" type="ORF">OG863_06920</name>
</gene>
<comment type="similarity">
    <text evidence="4 13">Belongs to the threonine synthase family.</text>
</comment>
<feature type="domain" description="Tryptophan synthase beta chain-like PALP" evidence="15">
    <location>
        <begin position="31"/>
        <end position="326"/>
    </location>
</feature>
<keyword evidence="9 13" id="KW-0663">Pyridoxal phosphate</keyword>
<dbReference type="CDD" id="cd01563">
    <property type="entry name" value="Thr-synth_1"/>
    <property type="match status" value="1"/>
</dbReference>
<evidence type="ECO:0000256" key="3">
    <source>
        <dbReference type="ARBA" id="ARBA00004979"/>
    </source>
</evidence>
<dbReference type="SUPFAM" id="SSF53686">
    <property type="entry name" value="Tryptophan synthase beta subunit-like PLP-dependent enzymes"/>
    <property type="match status" value="1"/>
</dbReference>
<evidence type="ECO:0000256" key="13">
    <source>
        <dbReference type="PIRNR" id="PIRNR038945"/>
    </source>
</evidence>
<reference evidence="16 17" key="1">
    <citation type="submission" date="2022-10" db="EMBL/GenBank/DDBJ databases">
        <title>The complete genomes of actinobacterial strains from the NBC collection.</title>
        <authorList>
            <person name="Joergensen T.S."/>
            <person name="Alvarez Arevalo M."/>
            <person name="Sterndorff E.B."/>
            <person name="Faurdal D."/>
            <person name="Vuksanovic O."/>
            <person name="Mourched A.-S."/>
            <person name="Charusanti P."/>
            <person name="Shaw S."/>
            <person name="Blin K."/>
            <person name="Weber T."/>
        </authorList>
    </citation>
    <scope>NUCLEOTIDE SEQUENCE [LARGE SCALE GENOMIC DNA]</scope>
    <source>
        <strain evidence="16 17">NBC 01774</strain>
    </source>
</reference>
<dbReference type="Gene3D" id="3.40.50.1100">
    <property type="match status" value="2"/>
</dbReference>
<feature type="region of interest" description="Disordered" evidence="14">
    <location>
        <begin position="331"/>
        <end position="361"/>
    </location>
</feature>
<keyword evidence="17" id="KW-1185">Reference proteome</keyword>
<dbReference type="InterPro" id="IPR036052">
    <property type="entry name" value="TrpB-like_PALP_sf"/>
</dbReference>
<comment type="function">
    <text evidence="2 13">Catalyzes the gamma-elimination of phosphate from L-phosphohomoserine and the beta-addition of water to produce L-threonine.</text>
</comment>
<name>A0ABZ1FTM1_9ACTN</name>
<evidence type="ECO:0000256" key="6">
    <source>
        <dbReference type="ARBA" id="ARBA00018679"/>
    </source>
</evidence>
<dbReference type="RefSeq" id="WP_326623469.1">
    <property type="nucleotide sequence ID" value="NZ_CP109106.1"/>
</dbReference>
<evidence type="ECO:0000256" key="4">
    <source>
        <dbReference type="ARBA" id="ARBA00005517"/>
    </source>
</evidence>
<evidence type="ECO:0000256" key="7">
    <source>
        <dbReference type="ARBA" id="ARBA00022605"/>
    </source>
</evidence>
<dbReference type="PROSITE" id="PS00165">
    <property type="entry name" value="DEHYDRATASE_SER_THR"/>
    <property type="match status" value="1"/>
</dbReference>
<proteinExistence type="inferred from homology"/>
<evidence type="ECO:0000256" key="1">
    <source>
        <dbReference type="ARBA" id="ARBA00001933"/>
    </source>
</evidence>
<evidence type="ECO:0000313" key="16">
    <source>
        <dbReference type="EMBL" id="WSB73846.1"/>
    </source>
</evidence>